<dbReference type="Proteomes" id="UP000823863">
    <property type="component" value="Unassembled WGS sequence"/>
</dbReference>
<reference evidence="1" key="2">
    <citation type="submission" date="2021-04" db="EMBL/GenBank/DDBJ databases">
        <authorList>
            <person name="Gilroy R."/>
        </authorList>
    </citation>
    <scope>NUCLEOTIDE SEQUENCE</scope>
    <source>
        <strain evidence="1">CHK198-12963</strain>
    </source>
</reference>
<dbReference type="EMBL" id="DWWB01000064">
    <property type="protein sequence ID" value="HJC67319.1"/>
    <property type="molecule type" value="Genomic_DNA"/>
</dbReference>
<sequence>MHKYMRTVGFSKYKNKRDMDVLLKKLAAEAKIKQELAEAGQSHTFCEIRAEMDQGMGVALAGEIDDDRNFTLEYYYPYVTSSEISSKAECSIQRHAEKETYAGMLDEYRVGISLIFYMENAVEFRKLKGRKRIKPKGVAMTGLSVQGKILLPVQKTKQQAESLKMASKNRTKLLEAAKNGDEEAIETLTIEDIDLYSMVSRRIMNEDIYSIIDTSFMPCGVECDQYSVIGEIRKVERMKNYLTGEEIYNLALDCNDMNFHVAINQKDLLGEPLPGRRFKGQIWLQGTVKF</sequence>
<name>A0A9D2PUD2_9FIRM</name>
<organism evidence="1 2">
    <name type="scientific">Candidatus Enterocloster excrementigallinarum</name>
    <dbReference type="NCBI Taxonomy" id="2838558"/>
    <lineage>
        <taxon>Bacteria</taxon>
        <taxon>Bacillati</taxon>
        <taxon>Bacillota</taxon>
        <taxon>Clostridia</taxon>
        <taxon>Lachnospirales</taxon>
        <taxon>Lachnospiraceae</taxon>
        <taxon>Enterocloster</taxon>
    </lineage>
</organism>
<dbReference type="InterPro" id="IPR024541">
    <property type="entry name" value="DUF3881"/>
</dbReference>
<dbReference type="Pfam" id="PF12997">
    <property type="entry name" value="DUF3881"/>
    <property type="match status" value="1"/>
</dbReference>
<reference evidence="1" key="1">
    <citation type="journal article" date="2021" name="PeerJ">
        <title>Extensive microbial diversity within the chicken gut microbiome revealed by metagenomics and culture.</title>
        <authorList>
            <person name="Gilroy R."/>
            <person name="Ravi A."/>
            <person name="Getino M."/>
            <person name="Pursley I."/>
            <person name="Horton D.L."/>
            <person name="Alikhan N.F."/>
            <person name="Baker D."/>
            <person name="Gharbi K."/>
            <person name="Hall N."/>
            <person name="Watson M."/>
            <person name="Adriaenssens E.M."/>
            <person name="Foster-Nyarko E."/>
            <person name="Jarju S."/>
            <person name="Secka A."/>
            <person name="Antonio M."/>
            <person name="Oren A."/>
            <person name="Chaudhuri R.R."/>
            <person name="La Ragione R."/>
            <person name="Hildebrand F."/>
            <person name="Pallen M.J."/>
        </authorList>
    </citation>
    <scope>NUCLEOTIDE SEQUENCE</scope>
    <source>
        <strain evidence="1">CHK198-12963</strain>
    </source>
</reference>
<comment type="caution">
    <text evidence="1">The sequence shown here is derived from an EMBL/GenBank/DDBJ whole genome shotgun (WGS) entry which is preliminary data.</text>
</comment>
<dbReference type="AlphaFoldDB" id="A0A9D2PUD2"/>
<proteinExistence type="predicted"/>
<evidence type="ECO:0000313" key="2">
    <source>
        <dbReference type="Proteomes" id="UP000823863"/>
    </source>
</evidence>
<gene>
    <name evidence="1" type="ORF">H9931_11500</name>
</gene>
<accession>A0A9D2PUD2</accession>
<protein>
    <submittedName>
        <fullName evidence="1">DUF3881 family protein</fullName>
    </submittedName>
</protein>
<evidence type="ECO:0000313" key="1">
    <source>
        <dbReference type="EMBL" id="HJC67319.1"/>
    </source>
</evidence>